<dbReference type="Gene3D" id="3.40.50.12160">
    <property type="entry name" value="Methylthiotransferase, N-terminal domain"/>
    <property type="match status" value="1"/>
</dbReference>
<dbReference type="GO" id="GO:0051539">
    <property type="term" value="F:4 iron, 4 sulfur cluster binding"/>
    <property type="evidence" value="ECO:0007669"/>
    <property type="project" value="UniProtKB-KW"/>
</dbReference>
<dbReference type="HOGENOM" id="CLU_018697_1_0_7"/>
<dbReference type="AlphaFoldDB" id="M1P0E3"/>
<dbReference type="PROSITE" id="PS51918">
    <property type="entry name" value="RADICAL_SAM"/>
    <property type="match status" value="1"/>
</dbReference>
<reference evidence="12" key="1">
    <citation type="journal article" date="2013" name="Stand. Genomic Sci.">
        <title>Complete genome sequence of Desulfocapsa sulfexigens, a marine deltaproteobacterium specialized in disproportionating inorganic sulfur compounds.</title>
        <authorList>
            <person name="Finster K.W."/>
            <person name="Kjeldsen K.U."/>
            <person name="Kube M."/>
            <person name="Reinhardt R."/>
            <person name="Mussmann M."/>
            <person name="Amann R."/>
            <person name="Schreiber L."/>
        </authorList>
    </citation>
    <scope>NUCLEOTIDE SEQUENCE [LARGE SCALE GENOMIC DNA]</scope>
    <source>
        <strain evidence="12">DSM 10523 / SB164P1</strain>
    </source>
</reference>
<dbReference type="NCBIfam" id="TIGR00089">
    <property type="entry name" value="MiaB/RimO family radical SAM methylthiotransferase"/>
    <property type="match status" value="1"/>
</dbReference>
<keyword evidence="5" id="KW-0949">S-adenosyl-L-methionine</keyword>
<organism evidence="11 12">
    <name type="scientific">Desulfocapsa sulfexigens (strain DSM 10523 / SB164P1)</name>
    <dbReference type="NCBI Taxonomy" id="1167006"/>
    <lineage>
        <taxon>Bacteria</taxon>
        <taxon>Pseudomonadati</taxon>
        <taxon>Thermodesulfobacteriota</taxon>
        <taxon>Desulfobulbia</taxon>
        <taxon>Desulfobulbales</taxon>
        <taxon>Desulfocapsaceae</taxon>
        <taxon>Desulfocapsa</taxon>
    </lineage>
</organism>
<dbReference type="PANTHER" id="PTHR43020:SF2">
    <property type="entry name" value="MITOCHONDRIAL TRNA METHYLTHIOTRANSFERASE CDK5RAP1"/>
    <property type="match status" value="1"/>
</dbReference>
<dbReference type="GO" id="GO:0005829">
    <property type="term" value="C:cytosol"/>
    <property type="evidence" value="ECO:0007669"/>
    <property type="project" value="TreeGrafter"/>
</dbReference>
<dbReference type="InterPro" id="IPR038135">
    <property type="entry name" value="Methylthiotransferase_N_sf"/>
</dbReference>
<dbReference type="Gene3D" id="3.80.30.20">
    <property type="entry name" value="tm_1862 like domain"/>
    <property type="match status" value="1"/>
</dbReference>
<dbReference type="NCBIfam" id="TIGR01579">
    <property type="entry name" value="MiaB-like-C"/>
    <property type="match status" value="1"/>
</dbReference>
<dbReference type="eggNOG" id="COG0621">
    <property type="taxonomic scope" value="Bacteria"/>
</dbReference>
<dbReference type="FunFam" id="3.80.30.20:FF:000001">
    <property type="entry name" value="tRNA-2-methylthio-N(6)-dimethylallyladenosine synthase 2"/>
    <property type="match status" value="1"/>
</dbReference>
<proteinExistence type="predicted"/>
<keyword evidence="6" id="KW-0479">Metal-binding</keyword>
<dbReference type="Pfam" id="PF04055">
    <property type="entry name" value="Radical_SAM"/>
    <property type="match status" value="1"/>
</dbReference>
<dbReference type="CDD" id="cd01335">
    <property type="entry name" value="Radical_SAM"/>
    <property type="match status" value="1"/>
</dbReference>
<dbReference type="PANTHER" id="PTHR43020">
    <property type="entry name" value="CDK5 REGULATORY SUBUNIT-ASSOCIATED PROTEIN 1"/>
    <property type="match status" value="1"/>
</dbReference>
<dbReference type="SFLD" id="SFLDG01061">
    <property type="entry name" value="methylthiotransferase"/>
    <property type="match status" value="1"/>
</dbReference>
<dbReference type="PATRIC" id="fig|1167006.5.peg.434"/>
<dbReference type="SUPFAM" id="SSF102114">
    <property type="entry name" value="Radical SAM enzymes"/>
    <property type="match status" value="1"/>
</dbReference>
<name>M1P0E3_DESSD</name>
<sequence length="437" mass="48850">MKKKIIINTLGCKVNQFESASFLCGFEESGCRKALAGEDADIVVINTCAVTAKAGAQSRQTVRRLMRRHPKAKVVITGCYAQMAANELAEIVETPVCIVGNGNKHLLVEVALKETPCDLTMLMGRILSKKEICSLPMKRFGDRTRAYLRVQDGCTNFCTYCIVPYTRGPSRSLPLIEVLEQTARFEVAGHREIVVTGIHVGMYGKDLEEQSDITDLMRTACNAHPDIRFRLSSIEPQEITDELLDAMHSCSNFMPHFHIPLQSGDDTILKRMHRGYDRETFRKIIQKCKTTFPDAAIGIDILTGFPGEGEQEFDNSRKLLEEIDGTYFHVFPYSKRPGTPAATFKNQVPKEVSQQRVAQLRKLADAKKEAFYTRFLGTERPVLVEHKRTRDNLLTGFTDNYIPVVFSGDDILMGTVISVHLEKIGDNGAVVGKQAGK</sequence>
<comment type="cofactor">
    <cofactor evidence="1">
        <name>[4Fe-4S] cluster</name>
        <dbReference type="ChEBI" id="CHEBI:49883"/>
    </cofactor>
</comment>
<dbReference type="InterPro" id="IPR013848">
    <property type="entry name" value="Methylthiotransferase_N"/>
</dbReference>
<dbReference type="STRING" id="1167006.UWK_00383"/>
<keyword evidence="2" id="KW-0004">4Fe-4S</keyword>
<gene>
    <name evidence="11" type="ordered locus">UWK_00383</name>
</gene>
<evidence type="ECO:0000256" key="1">
    <source>
        <dbReference type="ARBA" id="ARBA00001966"/>
    </source>
</evidence>
<evidence type="ECO:0000313" key="12">
    <source>
        <dbReference type="Proteomes" id="UP000011721"/>
    </source>
</evidence>
<dbReference type="InterPro" id="IPR058240">
    <property type="entry name" value="rSAM_sf"/>
</dbReference>
<evidence type="ECO:0000256" key="8">
    <source>
        <dbReference type="ARBA" id="ARBA00023014"/>
    </source>
</evidence>
<dbReference type="InterPro" id="IPR023404">
    <property type="entry name" value="rSAM_horseshoe"/>
</dbReference>
<keyword evidence="7" id="KW-0408">Iron</keyword>
<evidence type="ECO:0000256" key="2">
    <source>
        <dbReference type="ARBA" id="ARBA00022485"/>
    </source>
</evidence>
<dbReference type="GO" id="GO:0035597">
    <property type="term" value="F:tRNA-2-methylthio-N(6)-dimethylallyladenosine(37) synthase activity"/>
    <property type="evidence" value="ECO:0007669"/>
    <property type="project" value="TreeGrafter"/>
</dbReference>
<feature type="domain" description="Radical SAM core" evidence="10">
    <location>
        <begin position="140"/>
        <end position="374"/>
    </location>
</feature>
<dbReference type="EMBL" id="CP003985">
    <property type="protein sequence ID" value="AGF76968.1"/>
    <property type="molecule type" value="Genomic_DNA"/>
</dbReference>
<dbReference type="OrthoDB" id="9805215at2"/>
<dbReference type="GO" id="GO:0046872">
    <property type="term" value="F:metal ion binding"/>
    <property type="evidence" value="ECO:0007669"/>
    <property type="project" value="UniProtKB-KW"/>
</dbReference>
<dbReference type="Proteomes" id="UP000011721">
    <property type="component" value="Chromosome"/>
</dbReference>
<accession>M1P0E3</accession>
<evidence type="ECO:0000256" key="6">
    <source>
        <dbReference type="ARBA" id="ARBA00022723"/>
    </source>
</evidence>
<dbReference type="SMART" id="SM00729">
    <property type="entry name" value="Elp3"/>
    <property type="match status" value="1"/>
</dbReference>
<evidence type="ECO:0000313" key="11">
    <source>
        <dbReference type="EMBL" id="AGF76968.1"/>
    </source>
</evidence>
<keyword evidence="3" id="KW-0963">Cytoplasm</keyword>
<evidence type="ECO:0000256" key="3">
    <source>
        <dbReference type="ARBA" id="ARBA00022490"/>
    </source>
</evidence>
<dbReference type="InterPro" id="IPR006638">
    <property type="entry name" value="Elp3/MiaA/NifB-like_rSAM"/>
</dbReference>
<evidence type="ECO:0000256" key="4">
    <source>
        <dbReference type="ARBA" id="ARBA00022679"/>
    </source>
</evidence>
<evidence type="ECO:0000259" key="10">
    <source>
        <dbReference type="PROSITE" id="PS51918"/>
    </source>
</evidence>
<dbReference type="InterPro" id="IPR007197">
    <property type="entry name" value="rSAM"/>
</dbReference>
<dbReference type="RefSeq" id="WP_015402666.1">
    <property type="nucleotide sequence ID" value="NC_020304.1"/>
</dbReference>
<dbReference type="Pfam" id="PF00919">
    <property type="entry name" value="UPF0004"/>
    <property type="match status" value="1"/>
</dbReference>
<protein>
    <submittedName>
        <fullName evidence="11">MiaB-like tRNA modifying enzyme</fullName>
    </submittedName>
</protein>
<feature type="domain" description="MTTase N-terminal" evidence="9">
    <location>
        <begin position="3"/>
        <end position="116"/>
    </location>
</feature>
<keyword evidence="4" id="KW-0808">Transferase</keyword>
<evidence type="ECO:0000259" key="9">
    <source>
        <dbReference type="PROSITE" id="PS51449"/>
    </source>
</evidence>
<evidence type="ECO:0000256" key="5">
    <source>
        <dbReference type="ARBA" id="ARBA00022691"/>
    </source>
</evidence>
<dbReference type="SFLD" id="SFLDG01082">
    <property type="entry name" value="B12-binding_domain_containing"/>
    <property type="match status" value="1"/>
</dbReference>
<keyword evidence="12" id="KW-1185">Reference proteome</keyword>
<dbReference type="SFLD" id="SFLDS00029">
    <property type="entry name" value="Radical_SAM"/>
    <property type="match status" value="1"/>
</dbReference>
<evidence type="ECO:0000256" key="7">
    <source>
        <dbReference type="ARBA" id="ARBA00023004"/>
    </source>
</evidence>
<keyword evidence="8" id="KW-0411">Iron-sulfur</keyword>
<dbReference type="InterPro" id="IPR005839">
    <property type="entry name" value="Methylthiotransferase"/>
</dbReference>
<dbReference type="PROSITE" id="PS01278">
    <property type="entry name" value="MTTASE_RADICAL"/>
    <property type="match status" value="1"/>
</dbReference>
<dbReference type="PROSITE" id="PS51449">
    <property type="entry name" value="MTTASE_N"/>
    <property type="match status" value="1"/>
</dbReference>
<dbReference type="InterPro" id="IPR006467">
    <property type="entry name" value="MiaB-like_bact"/>
</dbReference>
<dbReference type="InterPro" id="IPR020612">
    <property type="entry name" value="Methylthiotransferase_CS"/>
</dbReference>
<dbReference type="KEGG" id="dsf:UWK_00383"/>